<organism evidence="1">
    <name type="scientific">marine sediment metagenome</name>
    <dbReference type="NCBI Taxonomy" id="412755"/>
    <lineage>
        <taxon>unclassified sequences</taxon>
        <taxon>metagenomes</taxon>
        <taxon>ecological metagenomes</taxon>
    </lineage>
</organism>
<comment type="caution">
    <text evidence="1">The sequence shown here is derived from an EMBL/GenBank/DDBJ whole genome shotgun (WGS) entry which is preliminary data.</text>
</comment>
<gene>
    <name evidence="1" type="ORF">LCGC14_1580210</name>
</gene>
<proteinExistence type="predicted"/>
<evidence type="ECO:0000313" key="1">
    <source>
        <dbReference type="EMBL" id="KKM26887.1"/>
    </source>
</evidence>
<name>A0A0F9IH89_9ZZZZ</name>
<protein>
    <submittedName>
        <fullName evidence="1">Uncharacterized protein</fullName>
    </submittedName>
</protein>
<dbReference type="AlphaFoldDB" id="A0A0F9IH89"/>
<dbReference type="EMBL" id="LAZR01012427">
    <property type="protein sequence ID" value="KKM26887.1"/>
    <property type="molecule type" value="Genomic_DNA"/>
</dbReference>
<sequence length="102" mass="12033">MSTQICRKQLKHFDMIGKYKITDWAGFSLMVNDRVEVTSPNVCLPVGNIFRIKWILDDGYEICLDTAPQGIYNNTEGDWPVTYHNIKLIRRPWYNEILKRIL</sequence>
<accession>A0A0F9IH89</accession>
<reference evidence="1" key="1">
    <citation type="journal article" date="2015" name="Nature">
        <title>Complex archaea that bridge the gap between prokaryotes and eukaryotes.</title>
        <authorList>
            <person name="Spang A."/>
            <person name="Saw J.H."/>
            <person name="Jorgensen S.L."/>
            <person name="Zaremba-Niedzwiedzka K."/>
            <person name="Martijn J."/>
            <person name="Lind A.E."/>
            <person name="van Eijk R."/>
            <person name="Schleper C."/>
            <person name="Guy L."/>
            <person name="Ettema T.J."/>
        </authorList>
    </citation>
    <scope>NUCLEOTIDE SEQUENCE</scope>
</reference>